<comment type="subcellular location">
    <subcellularLocation>
        <location evidence="1">Virion</location>
    </subcellularLocation>
</comment>
<evidence type="ECO:0000256" key="5">
    <source>
        <dbReference type="ARBA" id="ARBA00022561"/>
    </source>
</evidence>
<accession>A4GVR8</accession>
<evidence type="ECO:0000256" key="3">
    <source>
        <dbReference type="ARBA" id="ARBA00020107"/>
    </source>
</evidence>
<keyword evidence="6" id="KW-0808">Transferase</keyword>
<evidence type="ECO:0000256" key="13">
    <source>
        <dbReference type="SAM" id="MobiDB-lite"/>
    </source>
</evidence>
<keyword evidence="7" id="KW-0548">Nucleotidyltransferase</keyword>
<keyword evidence="4" id="KW-0696">RNA-directed RNA polymerase</keyword>
<evidence type="ECO:0000256" key="10">
    <source>
        <dbReference type="ARBA" id="ARBA00022953"/>
    </source>
</evidence>
<keyword evidence="5" id="KW-0167">Capsid protein</keyword>
<evidence type="ECO:0000256" key="1">
    <source>
        <dbReference type="ARBA" id="ARBA00004328"/>
    </source>
</evidence>
<name>A4GVR8_9POTV</name>
<dbReference type="InterPro" id="IPR043128">
    <property type="entry name" value="Rev_trsase/Diguanyl_cyclase"/>
</dbReference>
<dbReference type="PROSITE" id="PS50507">
    <property type="entry name" value="RDRP_SSRNA_POS"/>
    <property type="match status" value="1"/>
</dbReference>
<dbReference type="GO" id="GO:0000166">
    <property type="term" value="F:nucleotide binding"/>
    <property type="evidence" value="ECO:0007669"/>
    <property type="project" value="UniProtKB-KW"/>
</dbReference>
<comment type="similarity">
    <text evidence="2 12">Belongs to the potyviridae genome polyprotein family.</text>
</comment>
<dbReference type="InterPro" id="IPR001205">
    <property type="entry name" value="RNA-dir_pol_C"/>
</dbReference>
<dbReference type="Pfam" id="PF00767">
    <property type="entry name" value="Poty_coat"/>
    <property type="match status" value="1"/>
</dbReference>
<dbReference type="InterPro" id="IPR043502">
    <property type="entry name" value="DNA/RNA_pol_sf"/>
</dbReference>
<proteinExistence type="inferred from homology"/>
<dbReference type="InterPro" id="IPR001592">
    <property type="entry name" value="Poty_coat"/>
</dbReference>
<dbReference type="Proteomes" id="UP000232578">
    <property type="component" value="Segment"/>
</dbReference>
<feature type="non-terminal residue" evidence="15">
    <location>
        <position position="1"/>
    </location>
</feature>
<evidence type="ECO:0000259" key="14">
    <source>
        <dbReference type="PROSITE" id="PS50507"/>
    </source>
</evidence>
<feature type="region of interest" description="Disordered" evidence="13">
    <location>
        <begin position="225"/>
        <end position="263"/>
    </location>
</feature>
<feature type="region of interest" description="Disordered" evidence="13">
    <location>
        <begin position="461"/>
        <end position="486"/>
    </location>
</feature>
<comment type="function">
    <text evidence="11">Involved in aphid transmission, cell-to-cell and systemis movement, encapsidation of the viral RNA and in the regulation of viral RNA amplification.</text>
</comment>
<evidence type="ECO:0000256" key="6">
    <source>
        <dbReference type="ARBA" id="ARBA00022679"/>
    </source>
</evidence>
<dbReference type="GO" id="GO:0019028">
    <property type="term" value="C:viral capsid"/>
    <property type="evidence" value="ECO:0007669"/>
    <property type="project" value="UniProtKB-KW"/>
</dbReference>
<evidence type="ECO:0000313" key="15">
    <source>
        <dbReference type="EMBL" id="ABO21742.1"/>
    </source>
</evidence>
<keyword evidence="10" id="KW-0693">Viral RNA replication</keyword>
<evidence type="ECO:0000256" key="4">
    <source>
        <dbReference type="ARBA" id="ARBA00022484"/>
    </source>
</evidence>
<dbReference type="Gene3D" id="3.30.70.270">
    <property type="match status" value="1"/>
</dbReference>
<dbReference type="GeneID" id="40525259"/>
<evidence type="ECO:0000256" key="11">
    <source>
        <dbReference type="ARBA" id="ARBA00029405"/>
    </source>
</evidence>
<dbReference type="Pfam" id="PF00680">
    <property type="entry name" value="RdRP_1"/>
    <property type="match status" value="1"/>
</dbReference>
<dbReference type="InterPro" id="IPR007094">
    <property type="entry name" value="RNA-dir_pol_PSvirus"/>
</dbReference>
<evidence type="ECO:0000256" key="8">
    <source>
        <dbReference type="ARBA" id="ARBA00022741"/>
    </source>
</evidence>
<evidence type="ECO:0000256" key="2">
    <source>
        <dbReference type="ARBA" id="ARBA00006064"/>
    </source>
</evidence>
<evidence type="ECO:0000313" key="16">
    <source>
        <dbReference type="Proteomes" id="UP000232578"/>
    </source>
</evidence>
<dbReference type="GO" id="GO:0003723">
    <property type="term" value="F:RNA binding"/>
    <property type="evidence" value="ECO:0007669"/>
    <property type="project" value="InterPro"/>
</dbReference>
<dbReference type="GO" id="GO:0003968">
    <property type="term" value="F:RNA-directed RNA polymerase activity"/>
    <property type="evidence" value="ECO:0007669"/>
    <property type="project" value="UniProtKB-KW"/>
</dbReference>
<dbReference type="GO" id="GO:0039694">
    <property type="term" value="P:viral RNA genome replication"/>
    <property type="evidence" value="ECO:0007669"/>
    <property type="project" value="InterPro"/>
</dbReference>
<keyword evidence="16" id="KW-1185">Reference proteome</keyword>
<keyword evidence="9" id="KW-0946">Virion</keyword>
<evidence type="ECO:0000256" key="9">
    <source>
        <dbReference type="ARBA" id="ARBA00022844"/>
    </source>
</evidence>
<keyword evidence="8" id="KW-0547">Nucleotide-binding</keyword>
<feature type="domain" description="RdRp catalytic" evidence="14">
    <location>
        <begin position="1"/>
        <end position="50"/>
    </location>
</feature>
<evidence type="ECO:0000256" key="7">
    <source>
        <dbReference type="ARBA" id="ARBA00022695"/>
    </source>
</evidence>
<dbReference type="GO" id="GO:0006351">
    <property type="term" value="P:DNA-templated transcription"/>
    <property type="evidence" value="ECO:0007669"/>
    <property type="project" value="InterPro"/>
</dbReference>
<feature type="compositionally biased region" description="Basic and acidic residues" evidence="13">
    <location>
        <begin position="227"/>
        <end position="253"/>
    </location>
</feature>
<dbReference type="KEGG" id="vg:40525259"/>
<protein>
    <recommendedName>
        <fullName evidence="3">Genome polyprotein</fullName>
    </recommendedName>
</protein>
<sequence length="486" mass="55474">VDNSLMVVLAMHYAFVQENIDFESIDDHCIFFVNGDDLLIAVNPNSESLLDSMGKHFSDLGLNYDFSNRTRVKEDLWFMSHRGIKVDGKFIPKLEEERVVSILQWDRSNLPEHRLEAICAALIESWGYPELTHQIRRFYAWLLEQQPFEELASEGKAPYISELATRRLYLNDAIDDSEAQQFLKFFAQLDEDFECDTFEVSHQSNTQNDEVCAQFVHHQSGEGMLDAGKEDPKLGNMSKNEEQVTKPNNDKDVNTGSSGTHTVPRIKSITSTMRLPKSKGKEALNLAHLLEDKPSQEDIANTRATQSQFDTWYAAVQNAYDIQDNEMATVMNGLMVWCVENGTSSTINGVWIMMDGGEQVEYPLKPVVENAKPTLRQIMAHFSDVAEAYITMRNEKEPYMPRYGLVRDLRDMSLARYAFDFYEITSRTPVRAREAHFQMKAAALKSSQVRMFGLDGGISTQEENTERHTTEDVSPNMHSFLGVRNN</sequence>
<dbReference type="RefSeq" id="YP_009665120.1">
    <property type="nucleotide sequence ID" value="NC_043136.1"/>
</dbReference>
<reference evidence="15 16" key="1">
    <citation type="journal article" date="2007" name="Arch. Virol.">
        <title>Natural infection of Alternanthera tenella (Amaranthaceae) by a new potyvirus.</title>
        <authorList>
            <person name="Almeida A.M."/>
            <person name="Fukushigue C.Y."/>
            <person name="Sartori F."/>
            <person name="Binneck E."/>
            <person name="Marin S.R."/>
            <person name="Inoue-Nagata A.K."/>
            <person name="Chagas C.M."/>
            <person name="Souto E.R."/>
            <person name="Mituti T."/>
        </authorList>
    </citation>
    <scope>NUCLEOTIDE SEQUENCE [LARGE SCALE GENOMIC DNA]</scope>
</reference>
<dbReference type="SUPFAM" id="SSF56672">
    <property type="entry name" value="DNA/RNA polymerases"/>
    <property type="match status" value="1"/>
</dbReference>
<organism evidence="15 16">
    <name type="scientific">Potyvirus almeidi</name>
    <dbReference type="NCBI Taxonomy" id="429130"/>
    <lineage>
        <taxon>Viruses</taxon>
        <taxon>Riboviria</taxon>
        <taxon>Orthornavirae</taxon>
        <taxon>Pisuviricota</taxon>
        <taxon>Stelpaviricetes</taxon>
        <taxon>Patatavirales</taxon>
        <taxon>Potyviridae</taxon>
        <taxon>Potyvirus</taxon>
    </lineage>
</organism>
<dbReference type="EMBL" id="EF442668">
    <property type="protein sequence ID" value="ABO21742.1"/>
    <property type="molecule type" value="Genomic_RNA"/>
</dbReference>
<evidence type="ECO:0000256" key="12">
    <source>
        <dbReference type="RuleBase" id="RU003351"/>
    </source>
</evidence>